<evidence type="ECO:0000313" key="3">
    <source>
        <dbReference type="Proteomes" id="UP000823941"/>
    </source>
</evidence>
<feature type="region of interest" description="Disordered" evidence="1">
    <location>
        <begin position="1"/>
        <end position="30"/>
    </location>
</feature>
<gene>
    <name evidence="2" type="ORF">JYU34_016913</name>
</gene>
<organism evidence="2 3">
    <name type="scientific">Plutella xylostella</name>
    <name type="common">Diamondback moth</name>
    <name type="synonym">Plutella maculipennis</name>
    <dbReference type="NCBI Taxonomy" id="51655"/>
    <lineage>
        <taxon>Eukaryota</taxon>
        <taxon>Metazoa</taxon>
        <taxon>Ecdysozoa</taxon>
        <taxon>Arthropoda</taxon>
        <taxon>Hexapoda</taxon>
        <taxon>Insecta</taxon>
        <taxon>Pterygota</taxon>
        <taxon>Neoptera</taxon>
        <taxon>Endopterygota</taxon>
        <taxon>Lepidoptera</taxon>
        <taxon>Glossata</taxon>
        <taxon>Ditrysia</taxon>
        <taxon>Yponomeutoidea</taxon>
        <taxon>Plutellidae</taxon>
        <taxon>Plutella</taxon>
    </lineage>
</organism>
<dbReference type="Proteomes" id="UP000823941">
    <property type="component" value="Chromosome 22"/>
</dbReference>
<dbReference type="EMBL" id="JAHIBW010000022">
    <property type="protein sequence ID" value="KAG7299891.1"/>
    <property type="molecule type" value="Genomic_DNA"/>
</dbReference>
<evidence type="ECO:0000256" key="1">
    <source>
        <dbReference type="SAM" id="MobiDB-lite"/>
    </source>
</evidence>
<accession>A0ABQ7Q3S5</accession>
<comment type="caution">
    <text evidence="2">The sequence shown here is derived from an EMBL/GenBank/DDBJ whole genome shotgun (WGS) entry which is preliminary data.</text>
</comment>
<sequence>MSRCRDEDDNDNPASAYREDETEAVKSNSLMQATTSKRSWITMKHSLGILMVVTHI</sequence>
<evidence type="ECO:0000313" key="2">
    <source>
        <dbReference type="EMBL" id="KAG7299891.1"/>
    </source>
</evidence>
<keyword evidence="3" id="KW-1185">Reference proteome</keyword>
<proteinExistence type="predicted"/>
<protein>
    <submittedName>
        <fullName evidence="2">Uncharacterized protein</fullName>
    </submittedName>
</protein>
<reference evidence="2 3" key="1">
    <citation type="submission" date="2021-06" db="EMBL/GenBank/DDBJ databases">
        <title>A haploid diamondback moth (Plutella xylostella L.) genome assembly resolves 31 chromosomes and identifies a diamide resistance mutation.</title>
        <authorList>
            <person name="Ward C.M."/>
            <person name="Perry K.D."/>
            <person name="Baker G."/>
            <person name="Powis K."/>
            <person name="Heckel D.G."/>
            <person name="Baxter S.W."/>
        </authorList>
    </citation>
    <scope>NUCLEOTIDE SEQUENCE [LARGE SCALE GENOMIC DNA]</scope>
    <source>
        <strain evidence="2 3">LV</strain>
        <tissue evidence="2">Single pupa</tissue>
    </source>
</reference>
<name>A0ABQ7Q3S5_PLUXY</name>